<accession>A0A1F6A2Q9</accession>
<sequence>MLTLVVFFVVLSVLVLVHEFGHFIVGRWAGIGVLEFALGLPFTKPLWSRKLKSGMHISLYPVLFGGFVKLLGEEAPDGGEKGEGSPSTTLRVKREKVAGKEFYKATVGQRIVVVVAGVGMNLLLGLAAFYVFLALANFRALLPRLSDYDFVSPSQEVIVVSTVVPGSPAEKAGLKESDVILAAGGRTFADISAFQEYVKSQGGQSVQFAVTDLDYASSKMVTVTPRENPPKDQGALGVGIGEAVAVRFDTPAEKLTSGVVYSYDMLAYNIQVLSQLFTKSVETRSAAPVANNVSGPLGILSIVGDILNLPWKVAIRSLVNFLGLLSLSLAFMNILPIPAMDGGRLVFLLFEAISRRKVPARIENWVNQAGMIALLGLIMLISFNDVKKNFLPKCSEPGFLSEAGVCMEEGK</sequence>
<evidence type="ECO:0000256" key="5">
    <source>
        <dbReference type="ARBA" id="ARBA00022692"/>
    </source>
</evidence>
<dbReference type="PANTHER" id="PTHR42837:SF2">
    <property type="entry name" value="MEMBRANE METALLOPROTEASE ARASP2, CHLOROPLASTIC-RELATED"/>
    <property type="match status" value="1"/>
</dbReference>
<dbReference type="GO" id="GO:0004222">
    <property type="term" value="F:metalloendopeptidase activity"/>
    <property type="evidence" value="ECO:0007669"/>
    <property type="project" value="InterPro"/>
</dbReference>
<keyword evidence="7" id="KW-0862">Zinc</keyword>
<organism evidence="13 14">
    <name type="scientific">Candidatus Gottesmanbacteria bacterium RIFCSPHIGHO2_01_FULL_47_48</name>
    <dbReference type="NCBI Taxonomy" id="1798381"/>
    <lineage>
        <taxon>Bacteria</taxon>
        <taxon>Candidatus Gottesmaniibacteriota</taxon>
    </lineage>
</organism>
<keyword evidence="4" id="KW-0645">Protease</keyword>
<feature type="transmembrane region" description="Helical" evidence="11">
    <location>
        <begin position="318"/>
        <end position="339"/>
    </location>
</feature>
<dbReference type="Proteomes" id="UP000177871">
    <property type="component" value="Unassembled WGS sequence"/>
</dbReference>
<evidence type="ECO:0000313" key="13">
    <source>
        <dbReference type="EMBL" id="OGG18965.1"/>
    </source>
</evidence>
<evidence type="ECO:0000256" key="3">
    <source>
        <dbReference type="ARBA" id="ARBA00007931"/>
    </source>
</evidence>
<dbReference type="Pfam" id="PF02163">
    <property type="entry name" value="Peptidase_M50"/>
    <property type="match status" value="1"/>
</dbReference>
<keyword evidence="5 11" id="KW-0812">Transmembrane</keyword>
<keyword evidence="10 11" id="KW-0472">Membrane</keyword>
<dbReference type="GO" id="GO:0006508">
    <property type="term" value="P:proteolysis"/>
    <property type="evidence" value="ECO:0007669"/>
    <property type="project" value="UniProtKB-KW"/>
</dbReference>
<dbReference type="Gene3D" id="2.30.42.10">
    <property type="match status" value="1"/>
</dbReference>
<evidence type="ECO:0000256" key="4">
    <source>
        <dbReference type="ARBA" id="ARBA00022670"/>
    </source>
</evidence>
<dbReference type="SMART" id="SM00228">
    <property type="entry name" value="PDZ"/>
    <property type="match status" value="1"/>
</dbReference>
<evidence type="ECO:0000256" key="9">
    <source>
        <dbReference type="ARBA" id="ARBA00023049"/>
    </source>
</evidence>
<dbReference type="InterPro" id="IPR008915">
    <property type="entry name" value="Peptidase_M50"/>
</dbReference>
<dbReference type="EMBL" id="MFJK01000011">
    <property type="protein sequence ID" value="OGG18965.1"/>
    <property type="molecule type" value="Genomic_DNA"/>
</dbReference>
<proteinExistence type="inferred from homology"/>
<keyword evidence="9" id="KW-0482">Metalloprotease</keyword>
<keyword evidence="8 11" id="KW-1133">Transmembrane helix</keyword>
<dbReference type="CDD" id="cd06163">
    <property type="entry name" value="S2P-M50_PDZ_RseP-like"/>
    <property type="match status" value="1"/>
</dbReference>
<dbReference type="InterPro" id="IPR041489">
    <property type="entry name" value="PDZ_6"/>
</dbReference>
<feature type="transmembrane region" description="Helical" evidence="11">
    <location>
        <begin position="365"/>
        <end position="383"/>
    </location>
</feature>
<evidence type="ECO:0000256" key="2">
    <source>
        <dbReference type="ARBA" id="ARBA00004141"/>
    </source>
</evidence>
<dbReference type="STRING" id="1798381.A2721_02390"/>
<evidence type="ECO:0000256" key="8">
    <source>
        <dbReference type="ARBA" id="ARBA00022989"/>
    </source>
</evidence>
<dbReference type="PANTHER" id="PTHR42837">
    <property type="entry name" value="REGULATOR OF SIGMA-E PROTEASE RSEP"/>
    <property type="match status" value="1"/>
</dbReference>
<dbReference type="PROSITE" id="PS50106">
    <property type="entry name" value="PDZ"/>
    <property type="match status" value="1"/>
</dbReference>
<feature type="domain" description="PDZ" evidence="12">
    <location>
        <begin position="158"/>
        <end position="192"/>
    </location>
</feature>
<feature type="transmembrane region" description="Helical" evidence="11">
    <location>
        <begin position="111"/>
        <end position="136"/>
    </location>
</feature>
<dbReference type="Pfam" id="PF17820">
    <property type="entry name" value="PDZ_6"/>
    <property type="match status" value="1"/>
</dbReference>
<dbReference type="InterPro" id="IPR004387">
    <property type="entry name" value="Pept_M50_Zn"/>
</dbReference>
<reference evidence="13 14" key="1">
    <citation type="journal article" date="2016" name="Nat. Commun.">
        <title>Thousands of microbial genomes shed light on interconnected biogeochemical processes in an aquifer system.</title>
        <authorList>
            <person name="Anantharaman K."/>
            <person name="Brown C.T."/>
            <person name="Hug L.A."/>
            <person name="Sharon I."/>
            <person name="Castelle C.J."/>
            <person name="Probst A.J."/>
            <person name="Thomas B.C."/>
            <person name="Singh A."/>
            <person name="Wilkins M.J."/>
            <person name="Karaoz U."/>
            <person name="Brodie E.L."/>
            <person name="Williams K.H."/>
            <person name="Hubbard S.S."/>
            <person name="Banfield J.F."/>
        </authorList>
    </citation>
    <scope>NUCLEOTIDE SEQUENCE [LARGE SCALE GENOMIC DNA]</scope>
</reference>
<comment type="subcellular location">
    <subcellularLocation>
        <location evidence="2">Membrane</location>
        <topology evidence="2">Multi-pass membrane protein</topology>
    </subcellularLocation>
</comment>
<keyword evidence="6" id="KW-0378">Hydrolase</keyword>
<evidence type="ECO:0000313" key="14">
    <source>
        <dbReference type="Proteomes" id="UP000177871"/>
    </source>
</evidence>
<dbReference type="SUPFAM" id="SSF50156">
    <property type="entry name" value="PDZ domain-like"/>
    <property type="match status" value="1"/>
</dbReference>
<evidence type="ECO:0000256" key="7">
    <source>
        <dbReference type="ARBA" id="ARBA00022833"/>
    </source>
</evidence>
<comment type="cofactor">
    <cofactor evidence="1">
        <name>Zn(2+)</name>
        <dbReference type="ChEBI" id="CHEBI:29105"/>
    </cofactor>
</comment>
<evidence type="ECO:0000259" key="12">
    <source>
        <dbReference type="PROSITE" id="PS50106"/>
    </source>
</evidence>
<dbReference type="GO" id="GO:0016020">
    <property type="term" value="C:membrane"/>
    <property type="evidence" value="ECO:0007669"/>
    <property type="project" value="UniProtKB-SubCell"/>
</dbReference>
<dbReference type="InterPro" id="IPR036034">
    <property type="entry name" value="PDZ_sf"/>
</dbReference>
<evidence type="ECO:0000256" key="11">
    <source>
        <dbReference type="SAM" id="Phobius"/>
    </source>
</evidence>
<evidence type="ECO:0000256" key="1">
    <source>
        <dbReference type="ARBA" id="ARBA00001947"/>
    </source>
</evidence>
<evidence type="ECO:0000256" key="10">
    <source>
        <dbReference type="ARBA" id="ARBA00023136"/>
    </source>
</evidence>
<protein>
    <recommendedName>
        <fullName evidence="12">PDZ domain-containing protein</fullName>
    </recommendedName>
</protein>
<evidence type="ECO:0000256" key="6">
    <source>
        <dbReference type="ARBA" id="ARBA00022801"/>
    </source>
</evidence>
<comment type="similarity">
    <text evidence="3">Belongs to the peptidase M50B family.</text>
</comment>
<dbReference type="AlphaFoldDB" id="A0A1F6A2Q9"/>
<gene>
    <name evidence="13" type="ORF">A2721_02390</name>
</gene>
<name>A0A1F6A2Q9_9BACT</name>
<comment type="caution">
    <text evidence="13">The sequence shown here is derived from an EMBL/GenBank/DDBJ whole genome shotgun (WGS) entry which is preliminary data.</text>
</comment>
<dbReference type="InterPro" id="IPR001478">
    <property type="entry name" value="PDZ"/>
</dbReference>